<evidence type="ECO:0000313" key="3">
    <source>
        <dbReference type="Proteomes" id="UP000327013"/>
    </source>
</evidence>
<name>A0A5N6RXX7_9ROSI</name>
<accession>A0A5N6RXX7</accession>
<evidence type="ECO:0000256" key="1">
    <source>
        <dbReference type="SAM" id="SignalP"/>
    </source>
</evidence>
<proteinExistence type="predicted"/>
<dbReference type="Proteomes" id="UP000327013">
    <property type="component" value="Chromosome 8"/>
</dbReference>
<evidence type="ECO:0008006" key="4">
    <source>
        <dbReference type="Google" id="ProtNLM"/>
    </source>
</evidence>
<dbReference type="AlphaFoldDB" id="A0A5N6RXX7"/>
<feature type="signal peptide" evidence="1">
    <location>
        <begin position="1"/>
        <end position="19"/>
    </location>
</feature>
<dbReference type="EMBL" id="CM017328">
    <property type="protein sequence ID" value="KAE8126103.1"/>
    <property type="molecule type" value="Genomic_DNA"/>
</dbReference>
<protein>
    <recommendedName>
        <fullName evidence="4">Secreted protein</fullName>
    </recommendedName>
</protein>
<reference evidence="2 3" key="1">
    <citation type="submission" date="2019-06" db="EMBL/GenBank/DDBJ databases">
        <title>A chromosomal-level reference genome of Carpinus fangiana (Coryloideae, Betulaceae).</title>
        <authorList>
            <person name="Yang X."/>
            <person name="Wang Z."/>
            <person name="Zhang L."/>
            <person name="Hao G."/>
            <person name="Liu J."/>
            <person name="Yang Y."/>
        </authorList>
    </citation>
    <scope>NUCLEOTIDE SEQUENCE [LARGE SCALE GENOMIC DNA]</scope>
    <source>
        <strain evidence="2">Cfa_2016G</strain>
        <tissue evidence="2">Leaf</tissue>
    </source>
</reference>
<feature type="chain" id="PRO_5024346260" description="Secreted protein" evidence="1">
    <location>
        <begin position="20"/>
        <end position="69"/>
    </location>
</feature>
<keyword evidence="3" id="KW-1185">Reference proteome</keyword>
<organism evidence="2 3">
    <name type="scientific">Carpinus fangiana</name>
    <dbReference type="NCBI Taxonomy" id="176857"/>
    <lineage>
        <taxon>Eukaryota</taxon>
        <taxon>Viridiplantae</taxon>
        <taxon>Streptophyta</taxon>
        <taxon>Embryophyta</taxon>
        <taxon>Tracheophyta</taxon>
        <taxon>Spermatophyta</taxon>
        <taxon>Magnoliopsida</taxon>
        <taxon>eudicotyledons</taxon>
        <taxon>Gunneridae</taxon>
        <taxon>Pentapetalae</taxon>
        <taxon>rosids</taxon>
        <taxon>fabids</taxon>
        <taxon>Fagales</taxon>
        <taxon>Betulaceae</taxon>
        <taxon>Carpinus</taxon>
    </lineage>
</organism>
<gene>
    <name evidence="2" type="ORF">FH972_020849</name>
</gene>
<keyword evidence="1" id="KW-0732">Signal</keyword>
<sequence>MMMLVIVLVECEIWGIVERVRFPWRGDPDGLFATDYITKRHPFVAAMAMRAPFLCLIRALSEPPPFSSP</sequence>
<evidence type="ECO:0000313" key="2">
    <source>
        <dbReference type="EMBL" id="KAE8126103.1"/>
    </source>
</evidence>